<evidence type="ECO:0000256" key="3">
    <source>
        <dbReference type="ARBA" id="ARBA00012982"/>
    </source>
</evidence>
<evidence type="ECO:0000313" key="7">
    <source>
        <dbReference type="EMBL" id="MCT7359607.1"/>
    </source>
</evidence>
<dbReference type="RefSeq" id="WP_260976471.1">
    <property type="nucleotide sequence ID" value="NZ_JAOANI010000019.1"/>
</dbReference>
<evidence type="ECO:0000256" key="5">
    <source>
        <dbReference type="ARBA" id="ARBA00031449"/>
    </source>
</evidence>
<gene>
    <name evidence="7" type="ORF">NYR02_11320</name>
</gene>
<dbReference type="EMBL" id="JAOANI010000019">
    <property type="protein sequence ID" value="MCT7359607.1"/>
    <property type="molecule type" value="Genomic_DNA"/>
</dbReference>
<comment type="catalytic activity">
    <reaction evidence="6">
        <text>7,8-dihydroneopterin 3'-triphosphate + H2O = 6-carboxy-5,6,7,8-tetrahydropterin + triphosphate + acetaldehyde + 2 H(+)</text>
        <dbReference type="Rhea" id="RHEA:27966"/>
        <dbReference type="ChEBI" id="CHEBI:15343"/>
        <dbReference type="ChEBI" id="CHEBI:15377"/>
        <dbReference type="ChEBI" id="CHEBI:15378"/>
        <dbReference type="ChEBI" id="CHEBI:18036"/>
        <dbReference type="ChEBI" id="CHEBI:58462"/>
        <dbReference type="ChEBI" id="CHEBI:61032"/>
        <dbReference type="EC" id="4.1.2.50"/>
    </reaction>
</comment>
<organism evidence="7 8">
    <name type="scientific">Thalassolituus pacificus</name>
    <dbReference type="NCBI Taxonomy" id="2975440"/>
    <lineage>
        <taxon>Bacteria</taxon>
        <taxon>Pseudomonadati</taxon>
        <taxon>Pseudomonadota</taxon>
        <taxon>Gammaproteobacteria</taxon>
        <taxon>Oceanospirillales</taxon>
        <taxon>Oceanospirillaceae</taxon>
        <taxon>Thalassolituus</taxon>
    </lineage>
</organism>
<comment type="similarity">
    <text evidence="2">Belongs to the PTPS family. QueD subfamily.</text>
</comment>
<reference evidence="7" key="2">
    <citation type="submission" date="2022-08" db="EMBL/GenBank/DDBJ databases">
        <authorList>
            <person name="Dong C."/>
        </authorList>
    </citation>
    <scope>NUCLEOTIDE SEQUENCE</scope>
    <source>
        <strain evidence="7">59MF3M-4</strain>
    </source>
</reference>
<proteinExistence type="inferred from homology"/>
<evidence type="ECO:0000256" key="6">
    <source>
        <dbReference type="ARBA" id="ARBA00048807"/>
    </source>
</evidence>
<dbReference type="AlphaFoldDB" id="A0A9X2WH13"/>
<evidence type="ECO:0000256" key="1">
    <source>
        <dbReference type="ARBA" id="ARBA00005061"/>
    </source>
</evidence>
<dbReference type="Gene3D" id="3.30.479.10">
    <property type="entry name" value="6-pyruvoyl tetrahydropterin synthase/QueD"/>
    <property type="match status" value="2"/>
</dbReference>
<evidence type="ECO:0000313" key="8">
    <source>
        <dbReference type="Proteomes" id="UP001147830"/>
    </source>
</evidence>
<evidence type="ECO:0000256" key="2">
    <source>
        <dbReference type="ARBA" id="ARBA00008900"/>
    </source>
</evidence>
<sequence length="278" mass="31551">MQLFVEQLTNVDFSYLDAKRGLVGETWWASAVLDGALDEQGMVCDFGIVKKTLRNWLDDELDHRLLLPVNSPALTLKHSGDIIELSWHGDNGDLLEMRAPRQAVALVDAEQITAKSVAHWCREQLRSHFPVNVEQLTLSFVAETIDGASYHYSHGLKKHNGNCQRIAHGHRSRIQIWLDDERSSALEQQWAERWADIYLGSKEDLISEQDGQLLFRYSAQQGEFELSLPASRNYMMNTDTTVEFIARHLADTIKQQHPDSRVKVRAFEGVNKGAIANA</sequence>
<dbReference type="InterPro" id="IPR038418">
    <property type="entry name" value="6-PTP_synth/QueD_sf"/>
</dbReference>
<comment type="caution">
    <text evidence="7">The sequence shown here is derived from an EMBL/GenBank/DDBJ whole genome shotgun (WGS) entry which is preliminary data.</text>
</comment>
<protein>
    <recommendedName>
        <fullName evidence="4">6-carboxy-5,6,7,8-tetrahydropterin synthase</fullName>
        <ecNumber evidence="3">4.1.2.50</ecNumber>
    </recommendedName>
    <alternativeName>
        <fullName evidence="5">Queuosine biosynthesis protein QueD</fullName>
    </alternativeName>
</protein>
<name>A0A9X2WH13_9GAMM</name>
<accession>A0A9X2WH13</accession>
<dbReference type="GO" id="GO:0070497">
    <property type="term" value="F:6-carboxytetrahydropterin synthase activity"/>
    <property type="evidence" value="ECO:0007669"/>
    <property type="project" value="UniProtKB-EC"/>
</dbReference>
<comment type="pathway">
    <text evidence="1">Purine metabolism; 7-cyano-7-deazaguanine biosynthesis.</text>
</comment>
<dbReference type="Proteomes" id="UP001147830">
    <property type="component" value="Unassembled WGS sequence"/>
</dbReference>
<evidence type="ECO:0000256" key="4">
    <source>
        <dbReference type="ARBA" id="ARBA00018141"/>
    </source>
</evidence>
<dbReference type="EC" id="4.1.2.50" evidence="3"/>
<dbReference type="Pfam" id="PF01242">
    <property type="entry name" value="PTPS"/>
    <property type="match status" value="2"/>
</dbReference>
<reference evidence="7" key="1">
    <citation type="journal article" date="2022" name="Front. Microbiol.">
        <title>Genome-based taxonomic rearrangement of Oceanobacter-related bacteria including the description of Thalassolituus hydrocarbonoclasticus sp. nov. and Thalassolituus pacificus sp. nov. and emended description of the genus Thalassolituus.</title>
        <authorList>
            <person name="Dong C."/>
            <person name="Wei L."/>
            <person name="Wang J."/>
            <person name="Lai Q."/>
            <person name="Huang Z."/>
            <person name="Shao Z."/>
        </authorList>
    </citation>
    <scope>NUCLEOTIDE SEQUENCE</scope>
    <source>
        <strain evidence="7">59MF3M-4</strain>
    </source>
</reference>
<dbReference type="InterPro" id="IPR007115">
    <property type="entry name" value="6-PTP_synth/QueD"/>
</dbReference>
<dbReference type="SUPFAM" id="SSF55620">
    <property type="entry name" value="Tetrahydrobiopterin biosynthesis enzymes-like"/>
    <property type="match status" value="2"/>
</dbReference>
<keyword evidence="8" id="KW-1185">Reference proteome</keyword>